<evidence type="ECO:0000259" key="2">
    <source>
        <dbReference type="PROSITE" id="PS51390"/>
    </source>
</evidence>
<reference evidence="3" key="1">
    <citation type="thesis" date="2020" institute="ProQuest LLC" country="789 East Eisenhower Parkway, Ann Arbor, MI, USA">
        <title>Comparative Genomics and Chromosome Evolution.</title>
        <authorList>
            <person name="Mudd A.B."/>
        </authorList>
    </citation>
    <scope>NUCLEOTIDE SEQUENCE</scope>
    <source>
        <strain evidence="3">237g6f4</strain>
        <tissue evidence="3">Blood</tissue>
    </source>
</reference>
<evidence type="ECO:0000313" key="3">
    <source>
        <dbReference type="EMBL" id="KAG8560399.1"/>
    </source>
</evidence>
<dbReference type="AlphaFoldDB" id="A0AAV7AK37"/>
<name>A0AAV7AK37_ENGPU</name>
<dbReference type="Pfam" id="PF00095">
    <property type="entry name" value="WAP"/>
    <property type="match status" value="1"/>
</dbReference>
<dbReference type="GO" id="GO:0030414">
    <property type="term" value="F:peptidase inhibitor activity"/>
    <property type="evidence" value="ECO:0007669"/>
    <property type="project" value="InterPro"/>
</dbReference>
<sequence>MPSLGHLLLLSLVLTLIFPVSGFFMRTPRPKCPPVRSRTNCGSLSVNPCSIPTDCSSRQSCCDSGCGLHCYSVDDFLGSFSKLFSCSGCGGCSSGGCVSRCSACGNYGGYGRKK</sequence>
<dbReference type="Proteomes" id="UP000824782">
    <property type="component" value="Unassembled WGS sequence"/>
</dbReference>
<protein>
    <recommendedName>
        <fullName evidence="2">WAP domain-containing protein</fullName>
    </recommendedName>
</protein>
<dbReference type="InterPro" id="IPR036645">
    <property type="entry name" value="Elafin-like_sf"/>
</dbReference>
<feature type="signal peptide" evidence="1">
    <location>
        <begin position="1"/>
        <end position="22"/>
    </location>
</feature>
<feature type="domain" description="WAP" evidence="2">
    <location>
        <begin position="26"/>
        <end position="74"/>
    </location>
</feature>
<dbReference type="PROSITE" id="PS51390">
    <property type="entry name" value="WAP"/>
    <property type="match status" value="1"/>
</dbReference>
<dbReference type="SUPFAM" id="SSF57256">
    <property type="entry name" value="Elafin-like"/>
    <property type="match status" value="1"/>
</dbReference>
<keyword evidence="4" id="KW-1185">Reference proteome</keyword>
<dbReference type="InterPro" id="IPR008197">
    <property type="entry name" value="WAP_dom"/>
</dbReference>
<evidence type="ECO:0000256" key="1">
    <source>
        <dbReference type="SAM" id="SignalP"/>
    </source>
</evidence>
<organism evidence="3 4">
    <name type="scientific">Engystomops pustulosus</name>
    <name type="common">Tungara frog</name>
    <name type="synonym">Physalaemus pustulosus</name>
    <dbReference type="NCBI Taxonomy" id="76066"/>
    <lineage>
        <taxon>Eukaryota</taxon>
        <taxon>Metazoa</taxon>
        <taxon>Chordata</taxon>
        <taxon>Craniata</taxon>
        <taxon>Vertebrata</taxon>
        <taxon>Euteleostomi</taxon>
        <taxon>Amphibia</taxon>
        <taxon>Batrachia</taxon>
        <taxon>Anura</taxon>
        <taxon>Neobatrachia</taxon>
        <taxon>Hyloidea</taxon>
        <taxon>Leptodactylidae</taxon>
        <taxon>Leiuperinae</taxon>
        <taxon>Engystomops</taxon>
    </lineage>
</organism>
<keyword evidence="1" id="KW-0732">Signal</keyword>
<accession>A0AAV7AK37</accession>
<dbReference type="GO" id="GO:0005576">
    <property type="term" value="C:extracellular region"/>
    <property type="evidence" value="ECO:0007669"/>
    <property type="project" value="InterPro"/>
</dbReference>
<comment type="caution">
    <text evidence="3">The sequence shown here is derived from an EMBL/GenBank/DDBJ whole genome shotgun (WGS) entry which is preliminary data.</text>
</comment>
<dbReference type="EMBL" id="WNYA01000007">
    <property type="protein sequence ID" value="KAG8560399.1"/>
    <property type="molecule type" value="Genomic_DNA"/>
</dbReference>
<gene>
    <name evidence="3" type="ORF">GDO81_014957</name>
</gene>
<proteinExistence type="predicted"/>
<evidence type="ECO:0000313" key="4">
    <source>
        <dbReference type="Proteomes" id="UP000824782"/>
    </source>
</evidence>
<feature type="chain" id="PRO_5043798438" description="WAP domain-containing protein" evidence="1">
    <location>
        <begin position="23"/>
        <end position="114"/>
    </location>
</feature>